<proteinExistence type="inferred from homology"/>
<dbReference type="AlphaFoldDB" id="A0AAJ6X3B8"/>
<sequence>MLLLFETPAGFALFKVLDEGKLSKVEDLGKEFSSPDSARKVVKLKAFSKFENTSEALESVTKIIESSTSKGLRKFLRANCDGEMLAVADSKLGNAIKDKLKIECVHNNAVMELMRGVRSQLTELISGLATQDLAPMSLGLSHSLSRYKLKFSPDKVDTMIIQAIGLLDDLDKELNTYAMRVREWYGWHFPELAKIVQDNILYARSVKLMGSRDNAAKLDFSEILPEEVEAELKEAAVISMGSDVSDVDLMNIKELCDQVLSLAEYRAQLYDYLKNRMNTIAPNLTALVGELVGARLIAHGGSLLNLAKQPGSTVQILGAEKALFRALKTKHATPKYGLLYHASLVGQAPPKMKGKMSRSLAAKAALTIRYDALGDGQDDSMGLENRLKLEARLRNLEGKELGRSAGSAKGKPKIEAYDKDRKKGAGGLITPAKTYNPSADAILGQTPNSTARKVEEEEPAKEAPVTGEEKKEKKKKKKRSEEETAVPSDRNGTAEQDGEGEAKKEKKKKKKHQAESDGVQNEAENADEGGKKKKKRKHAEAEDDDEYETPSKKKEKKKKKTEG</sequence>
<dbReference type="Pfam" id="PF01798">
    <property type="entry name" value="Nop"/>
    <property type="match status" value="1"/>
</dbReference>
<dbReference type="RefSeq" id="XP_011003824.1">
    <property type="nucleotide sequence ID" value="XM_011005522.1"/>
</dbReference>
<reference evidence="11" key="1">
    <citation type="submission" date="2025-08" db="UniProtKB">
        <authorList>
            <consortium name="RefSeq"/>
        </authorList>
    </citation>
    <scope>IDENTIFICATION</scope>
</reference>
<dbReference type="GO" id="GO:0030515">
    <property type="term" value="F:snoRNA binding"/>
    <property type="evidence" value="ECO:0007669"/>
    <property type="project" value="InterPro"/>
</dbReference>
<feature type="domain" description="Nop" evidence="9">
    <location>
        <begin position="280"/>
        <end position="398"/>
    </location>
</feature>
<keyword evidence="5" id="KW-0539">Nucleus</keyword>
<dbReference type="PANTHER" id="PTHR10894">
    <property type="entry name" value="NUCLEOLAR PROTEIN 5 NUCLEOLAR PROTEIN NOP5 NOP58"/>
    <property type="match status" value="1"/>
</dbReference>
<dbReference type="Proteomes" id="UP000694918">
    <property type="component" value="Unplaced"/>
</dbReference>
<dbReference type="FunFam" id="1.10.287.4070:FF:000001">
    <property type="entry name" value="Probable Nucleolar protein 58"/>
    <property type="match status" value="1"/>
</dbReference>
<dbReference type="InterPro" id="IPR036070">
    <property type="entry name" value="Nop_dom_sf"/>
</dbReference>
<comment type="similarity">
    <text evidence="2">Belongs to the NOP5/NOP56 family.</text>
</comment>
<protein>
    <recommendedName>
        <fullName evidence="3">Nucleolar protein 58</fullName>
    </recommendedName>
</protein>
<dbReference type="SUPFAM" id="SSF89124">
    <property type="entry name" value="Nop domain"/>
    <property type="match status" value="1"/>
</dbReference>
<keyword evidence="10" id="KW-1185">Reference proteome</keyword>
<dbReference type="InterPro" id="IPR042239">
    <property type="entry name" value="Nop_C"/>
</dbReference>
<evidence type="ECO:0000256" key="3">
    <source>
        <dbReference type="ARBA" id="ARBA00020379"/>
    </source>
</evidence>
<evidence type="ECO:0000256" key="1">
    <source>
        <dbReference type="ARBA" id="ARBA00004604"/>
    </source>
</evidence>
<name>A0AAJ6X3B8_POPEU</name>
<dbReference type="GO" id="GO:0032040">
    <property type="term" value="C:small-subunit processome"/>
    <property type="evidence" value="ECO:0007669"/>
    <property type="project" value="InterPro"/>
</dbReference>
<evidence type="ECO:0000256" key="7">
    <source>
        <dbReference type="ARBA" id="ARBA00024837"/>
    </source>
</evidence>
<dbReference type="Gene3D" id="1.10.246.90">
    <property type="entry name" value="Nop domain"/>
    <property type="match status" value="1"/>
</dbReference>
<dbReference type="InterPro" id="IPR012974">
    <property type="entry name" value="NOP58/56_N"/>
</dbReference>
<dbReference type="InterPro" id="IPR045056">
    <property type="entry name" value="Nop56/Nop58"/>
</dbReference>
<keyword evidence="6" id="KW-0687">Ribonucleoprotein</keyword>
<comment type="function">
    <text evidence="7">Required for pre-18S rRNA processing. May bind microtubules.</text>
</comment>
<evidence type="ECO:0000256" key="4">
    <source>
        <dbReference type="ARBA" id="ARBA00022517"/>
    </source>
</evidence>
<evidence type="ECO:0000256" key="5">
    <source>
        <dbReference type="ARBA" id="ARBA00023242"/>
    </source>
</evidence>
<gene>
    <name evidence="11" type="primary">LOC105110470</name>
</gene>
<dbReference type="GeneID" id="105110470"/>
<dbReference type="InterPro" id="IPR012976">
    <property type="entry name" value="NOSIC"/>
</dbReference>
<evidence type="ECO:0000256" key="6">
    <source>
        <dbReference type="ARBA" id="ARBA00023274"/>
    </source>
</evidence>
<keyword evidence="4" id="KW-0690">Ribosome biogenesis</keyword>
<dbReference type="PROSITE" id="PS51358">
    <property type="entry name" value="NOP"/>
    <property type="match status" value="1"/>
</dbReference>
<feature type="compositionally biased region" description="Basic and acidic residues" evidence="8">
    <location>
        <begin position="412"/>
        <end position="423"/>
    </location>
</feature>
<evidence type="ECO:0000313" key="11">
    <source>
        <dbReference type="RefSeq" id="XP_011003824.1"/>
    </source>
</evidence>
<accession>A0AAJ6X3B8</accession>
<dbReference type="PANTHER" id="PTHR10894:SF1">
    <property type="entry name" value="NUCLEOLAR PROTEIN 58"/>
    <property type="match status" value="1"/>
</dbReference>
<organism evidence="10 11">
    <name type="scientific">Populus euphratica</name>
    <name type="common">Euphrates poplar</name>
    <dbReference type="NCBI Taxonomy" id="75702"/>
    <lineage>
        <taxon>Eukaryota</taxon>
        <taxon>Viridiplantae</taxon>
        <taxon>Streptophyta</taxon>
        <taxon>Embryophyta</taxon>
        <taxon>Tracheophyta</taxon>
        <taxon>Spermatophyta</taxon>
        <taxon>Magnoliopsida</taxon>
        <taxon>eudicotyledons</taxon>
        <taxon>Gunneridae</taxon>
        <taxon>Pentapetalae</taxon>
        <taxon>rosids</taxon>
        <taxon>fabids</taxon>
        <taxon>Malpighiales</taxon>
        <taxon>Salicaceae</taxon>
        <taxon>Saliceae</taxon>
        <taxon>Populus</taxon>
    </lineage>
</organism>
<dbReference type="GO" id="GO:0042254">
    <property type="term" value="P:ribosome biogenesis"/>
    <property type="evidence" value="ECO:0007669"/>
    <property type="project" value="UniProtKB-KW"/>
</dbReference>
<evidence type="ECO:0000256" key="2">
    <source>
        <dbReference type="ARBA" id="ARBA00009211"/>
    </source>
</evidence>
<feature type="region of interest" description="Disordered" evidence="8">
    <location>
        <begin position="402"/>
        <end position="563"/>
    </location>
</feature>
<dbReference type="KEGG" id="peu:105110470"/>
<dbReference type="SMART" id="SM00931">
    <property type="entry name" value="NOSIC"/>
    <property type="match status" value="1"/>
</dbReference>
<feature type="compositionally biased region" description="Basic residues" evidence="8">
    <location>
        <begin position="553"/>
        <end position="563"/>
    </location>
</feature>
<comment type="subcellular location">
    <subcellularLocation>
        <location evidence="1">Nucleus</location>
        <location evidence="1">Nucleolus</location>
    </subcellularLocation>
</comment>
<dbReference type="InterPro" id="IPR002687">
    <property type="entry name" value="Nop_dom"/>
</dbReference>
<dbReference type="Gene3D" id="1.10.287.4070">
    <property type="match status" value="1"/>
</dbReference>
<dbReference type="GO" id="GO:0031428">
    <property type="term" value="C:box C/D methylation guide snoRNP complex"/>
    <property type="evidence" value="ECO:0007669"/>
    <property type="project" value="InterPro"/>
</dbReference>
<evidence type="ECO:0000313" key="10">
    <source>
        <dbReference type="Proteomes" id="UP000694918"/>
    </source>
</evidence>
<evidence type="ECO:0000256" key="8">
    <source>
        <dbReference type="SAM" id="MobiDB-lite"/>
    </source>
</evidence>
<dbReference type="FunFam" id="1.10.246.90:FF:000003">
    <property type="entry name" value="Nucleolar protein 58"/>
    <property type="match status" value="1"/>
</dbReference>
<evidence type="ECO:0000259" key="9">
    <source>
        <dbReference type="PROSITE" id="PS51358"/>
    </source>
</evidence>
<dbReference type="Pfam" id="PF08156">
    <property type="entry name" value="NOP5NT"/>
    <property type="match status" value="1"/>
</dbReference>